<accession>A0ACC3DFB4</accession>
<evidence type="ECO:0000313" key="2">
    <source>
        <dbReference type="Proteomes" id="UP001186974"/>
    </source>
</evidence>
<protein>
    <submittedName>
        <fullName evidence="1">Uncharacterized protein</fullName>
    </submittedName>
</protein>
<dbReference type="Proteomes" id="UP001186974">
    <property type="component" value="Unassembled WGS sequence"/>
</dbReference>
<organism evidence="1 2">
    <name type="scientific">Coniosporium uncinatum</name>
    <dbReference type="NCBI Taxonomy" id="93489"/>
    <lineage>
        <taxon>Eukaryota</taxon>
        <taxon>Fungi</taxon>
        <taxon>Dikarya</taxon>
        <taxon>Ascomycota</taxon>
        <taxon>Pezizomycotina</taxon>
        <taxon>Dothideomycetes</taxon>
        <taxon>Dothideomycetes incertae sedis</taxon>
        <taxon>Coniosporium</taxon>
    </lineage>
</organism>
<sequence>MRDPVVNPFPFLEQLVQPLADVLGLRTIPLHVHEILGSALLYQIIFAYIAPRLSAQLVPQYYKKLPRDGALRWNMHCVSMVQSIMISILTLWTILNDEERKAMTHEERVWGYIGAPALVQALAVGYFLWDLTVMVRHTSVFGLPMLAHASSCFIVFALGYRPILNYYSCVFMLYELSTPFLNIHWFMDKVNMTGSKAQVLNGVLLISTFFSARLAYGGYMSIFLYSDVWKALQTKRT</sequence>
<dbReference type="EMBL" id="JAWDJW010005393">
    <property type="protein sequence ID" value="KAK3067999.1"/>
    <property type="molecule type" value="Genomic_DNA"/>
</dbReference>
<reference evidence="1" key="1">
    <citation type="submission" date="2024-09" db="EMBL/GenBank/DDBJ databases">
        <title>Black Yeasts Isolated from many extreme environments.</title>
        <authorList>
            <person name="Coleine C."/>
            <person name="Stajich J.E."/>
            <person name="Selbmann L."/>
        </authorList>
    </citation>
    <scope>NUCLEOTIDE SEQUENCE</scope>
    <source>
        <strain evidence="1">CCFEE 5737</strain>
    </source>
</reference>
<gene>
    <name evidence="1" type="ORF">LTS18_000849</name>
</gene>
<proteinExistence type="predicted"/>
<comment type="caution">
    <text evidence="1">The sequence shown here is derived from an EMBL/GenBank/DDBJ whole genome shotgun (WGS) entry which is preliminary data.</text>
</comment>
<evidence type="ECO:0000313" key="1">
    <source>
        <dbReference type="EMBL" id="KAK3067999.1"/>
    </source>
</evidence>
<feature type="non-terminal residue" evidence="1">
    <location>
        <position position="237"/>
    </location>
</feature>
<keyword evidence="2" id="KW-1185">Reference proteome</keyword>
<name>A0ACC3DFB4_9PEZI</name>